<keyword evidence="3" id="KW-1185">Reference proteome</keyword>
<dbReference type="GeneID" id="54570041"/>
<name>A0A6A6CMV8_ZASCE</name>
<evidence type="ECO:0000313" key="2">
    <source>
        <dbReference type="EMBL" id="KAF2167490.1"/>
    </source>
</evidence>
<feature type="domain" description="Heterokaryon incompatibility" evidence="1">
    <location>
        <begin position="21"/>
        <end position="118"/>
    </location>
</feature>
<accession>A0A6A6CMV8</accession>
<dbReference type="OrthoDB" id="20872at2759"/>
<protein>
    <recommendedName>
        <fullName evidence="1">Heterokaryon incompatibility domain-containing protein</fullName>
    </recommendedName>
</protein>
<evidence type="ECO:0000313" key="3">
    <source>
        <dbReference type="Proteomes" id="UP000799537"/>
    </source>
</evidence>
<proteinExistence type="predicted"/>
<gene>
    <name evidence="2" type="ORF">M409DRAFT_66048</name>
</gene>
<dbReference type="InterPro" id="IPR010730">
    <property type="entry name" value="HET"/>
</dbReference>
<dbReference type="RefSeq" id="XP_033668379.1">
    <property type="nucleotide sequence ID" value="XM_033816769.1"/>
</dbReference>
<dbReference type="AlphaFoldDB" id="A0A6A6CMV8"/>
<dbReference type="EMBL" id="ML993593">
    <property type="protein sequence ID" value="KAF2167490.1"/>
    <property type="molecule type" value="Genomic_DNA"/>
</dbReference>
<dbReference type="PANTHER" id="PTHR10622:SF10">
    <property type="entry name" value="HET DOMAIN-CONTAINING PROTEIN"/>
    <property type="match status" value="1"/>
</dbReference>
<evidence type="ECO:0000259" key="1">
    <source>
        <dbReference type="Pfam" id="PF06985"/>
    </source>
</evidence>
<dbReference type="Proteomes" id="UP000799537">
    <property type="component" value="Unassembled WGS sequence"/>
</dbReference>
<reference evidence="2" key="1">
    <citation type="journal article" date="2020" name="Stud. Mycol.">
        <title>101 Dothideomycetes genomes: a test case for predicting lifestyles and emergence of pathogens.</title>
        <authorList>
            <person name="Haridas S."/>
            <person name="Albert R."/>
            <person name="Binder M."/>
            <person name="Bloem J."/>
            <person name="Labutti K."/>
            <person name="Salamov A."/>
            <person name="Andreopoulos B."/>
            <person name="Baker S."/>
            <person name="Barry K."/>
            <person name="Bills G."/>
            <person name="Bluhm B."/>
            <person name="Cannon C."/>
            <person name="Castanera R."/>
            <person name="Culley D."/>
            <person name="Daum C."/>
            <person name="Ezra D."/>
            <person name="Gonzalez J."/>
            <person name="Henrissat B."/>
            <person name="Kuo A."/>
            <person name="Liang C."/>
            <person name="Lipzen A."/>
            <person name="Lutzoni F."/>
            <person name="Magnuson J."/>
            <person name="Mondo S."/>
            <person name="Nolan M."/>
            <person name="Ohm R."/>
            <person name="Pangilinan J."/>
            <person name="Park H.-J."/>
            <person name="Ramirez L."/>
            <person name="Alfaro M."/>
            <person name="Sun H."/>
            <person name="Tritt A."/>
            <person name="Yoshinaga Y."/>
            <person name="Zwiers L.-H."/>
            <person name="Turgeon B."/>
            <person name="Goodwin S."/>
            <person name="Spatafora J."/>
            <person name="Crous P."/>
            <person name="Grigoriev I."/>
        </authorList>
    </citation>
    <scope>NUCLEOTIDE SEQUENCE</scope>
    <source>
        <strain evidence="2">ATCC 36951</strain>
    </source>
</reference>
<sequence length="337" mass="38890">MRLINVHSLDTKDFSASWPEYAILSHRWEDDEISYQDYQDPSKRTGAGYRKIKDFCLLVQQADWAKGQAMRRRIEWAWVDTCCIDKTSSAELSEAINSMWTWYQEAAVCVAYISDYHPRTLRHCQWFSRGWTLQELLAPMHVLFYSQFWRLVGSRDELATKDSWLVEATGIEAVFLEKYTNVRSASVAQRMGWAARRRTTRQEDMAYCLMGLFDVNMPLLYGEGWSKAFLRLQSEIIRQSDDESIFVFYKQPNVAHSGVLAKHPAAFKHSTLVRTQSRVERSPFMVTHKGLQIDGPALGIKTTNTYPDQSHLCAEATARRGSPSYDFRASIGAHRES</sequence>
<dbReference type="Pfam" id="PF06985">
    <property type="entry name" value="HET"/>
    <property type="match status" value="1"/>
</dbReference>
<organism evidence="2 3">
    <name type="scientific">Zasmidium cellare ATCC 36951</name>
    <dbReference type="NCBI Taxonomy" id="1080233"/>
    <lineage>
        <taxon>Eukaryota</taxon>
        <taxon>Fungi</taxon>
        <taxon>Dikarya</taxon>
        <taxon>Ascomycota</taxon>
        <taxon>Pezizomycotina</taxon>
        <taxon>Dothideomycetes</taxon>
        <taxon>Dothideomycetidae</taxon>
        <taxon>Mycosphaerellales</taxon>
        <taxon>Mycosphaerellaceae</taxon>
        <taxon>Zasmidium</taxon>
    </lineage>
</organism>
<dbReference type="PANTHER" id="PTHR10622">
    <property type="entry name" value="HET DOMAIN-CONTAINING PROTEIN"/>
    <property type="match status" value="1"/>
</dbReference>